<evidence type="ECO:0000259" key="3">
    <source>
        <dbReference type="PROSITE" id="PS00022"/>
    </source>
</evidence>
<feature type="non-terminal residue" evidence="5">
    <location>
        <position position="359"/>
    </location>
</feature>
<feature type="chain" id="PRO_5005223352" description="EGF-like domain-containing protein" evidence="2">
    <location>
        <begin position="26"/>
        <end position="359"/>
    </location>
</feature>
<feature type="domain" description="EGF-like" evidence="3 4">
    <location>
        <begin position="64"/>
        <end position="75"/>
    </location>
</feature>
<accession>A0A0H5RQ49</accession>
<keyword evidence="1" id="KW-0472">Membrane</keyword>
<sequence>MRFSALWRRIILLAFAALPFIALSADDINASTCEHARLVCQNGGYVADCLEQIDSCPIEPTSKCICPKGYIGSQCQFITEELRDSCPAGTVYSNDAFSVIGSNEIEGYIPSGIDIPQFLHLRDHRARICFDTGQKTASFELFSRPLEILRNRSGPTIFMFGFHAKNCQIIEEESGDIHKVVYSCSNKTVRSCRDNPADKNGCPTTAVRGFNIWGAGKLPIEFQFSYDKQGNLLNMKVVLAGLPVITKLDKEVVFVAGSCITPYASDTIITTQKRTHVDECPESFVAVAIASLTIVAGMVLALGTAVVRVKTELYKTPPVIKNSFDKTYSASSMSSMDPLDHDIKKSPPNRGILWQSLSY</sequence>
<evidence type="ECO:0000256" key="1">
    <source>
        <dbReference type="SAM" id="Phobius"/>
    </source>
</evidence>
<evidence type="ECO:0000256" key="2">
    <source>
        <dbReference type="SAM" id="SignalP"/>
    </source>
</evidence>
<dbReference type="AlphaFoldDB" id="A0A0H5RQ49"/>
<feature type="signal peptide" evidence="2">
    <location>
        <begin position="1"/>
        <end position="25"/>
    </location>
</feature>
<reference evidence="5" key="1">
    <citation type="submission" date="2015-04" db="EMBL/GenBank/DDBJ databases">
        <title>The genome sequence of the plant pathogenic Rhizarian Plasmodiophora brassicae reveals insights in its biotrophic life cycle and the origin of chitin synthesis.</title>
        <authorList>
            <person name="Schwelm A."/>
            <person name="Fogelqvist J."/>
            <person name="Knaust A."/>
            <person name="Julke S."/>
            <person name="Lilja T."/>
            <person name="Dhandapani V."/>
            <person name="Bonilla-Rosso G."/>
            <person name="Karlsson M."/>
            <person name="Shevchenko A."/>
            <person name="Choi S.R."/>
            <person name="Kim H.G."/>
            <person name="Park J.Y."/>
            <person name="Lim Y.P."/>
            <person name="Ludwig-Muller J."/>
            <person name="Dixelius C."/>
        </authorList>
    </citation>
    <scope>NUCLEOTIDE SEQUENCE</scope>
    <source>
        <tissue evidence="5">Potato root galls</tissue>
    </source>
</reference>
<feature type="transmembrane region" description="Helical" evidence="1">
    <location>
        <begin position="284"/>
        <end position="307"/>
    </location>
</feature>
<evidence type="ECO:0000259" key="4">
    <source>
        <dbReference type="PROSITE" id="PS01186"/>
    </source>
</evidence>
<keyword evidence="2" id="KW-0732">Signal</keyword>
<organism evidence="5">
    <name type="scientific">Spongospora subterranea</name>
    <dbReference type="NCBI Taxonomy" id="70186"/>
    <lineage>
        <taxon>Eukaryota</taxon>
        <taxon>Sar</taxon>
        <taxon>Rhizaria</taxon>
        <taxon>Endomyxa</taxon>
        <taxon>Phytomyxea</taxon>
        <taxon>Plasmodiophorida</taxon>
        <taxon>Plasmodiophoridae</taxon>
        <taxon>Spongospora</taxon>
    </lineage>
</organism>
<keyword evidence="1" id="KW-0812">Transmembrane</keyword>
<protein>
    <recommendedName>
        <fullName evidence="3 4">EGF-like domain-containing protein</fullName>
    </recommendedName>
</protein>
<dbReference type="InterPro" id="IPR000742">
    <property type="entry name" value="EGF"/>
</dbReference>
<evidence type="ECO:0000313" key="5">
    <source>
        <dbReference type="EMBL" id="CRZ10829.1"/>
    </source>
</evidence>
<keyword evidence="1" id="KW-1133">Transmembrane helix</keyword>
<dbReference type="PROSITE" id="PS00022">
    <property type="entry name" value="EGF_1"/>
    <property type="match status" value="1"/>
</dbReference>
<dbReference type="PROSITE" id="PS01186">
    <property type="entry name" value="EGF_2"/>
    <property type="match status" value="1"/>
</dbReference>
<proteinExistence type="predicted"/>
<dbReference type="EMBL" id="HACM01010387">
    <property type="protein sequence ID" value="CRZ10829.1"/>
    <property type="molecule type" value="Transcribed_RNA"/>
</dbReference>
<name>A0A0H5RQ49_9EUKA</name>